<accession>A0A0V0XD01</accession>
<evidence type="ECO:0000313" key="2">
    <source>
        <dbReference type="Proteomes" id="UP000054783"/>
    </source>
</evidence>
<protein>
    <submittedName>
        <fullName evidence="1">Uncharacterized protein</fullName>
    </submittedName>
</protein>
<evidence type="ECO:0000313" key="1">
    <source>
        <dbReference type="EMBL" id="KRX85921.1"/>
    </source>
</evidence>
<name>A0A0V0XD01_9BILA</name>
<proteinExistence type="predicted"/>
<keyword evidence="2" id="KW-1185">Reference proteome</keyword>
<dbReference type="AlphaFoldDB" id="A0A0V0XD01"/>
<comment type="caution">
    <text evidence="1">The sequence shown here is derived from an EMBL/GenBank/DDBJ whole genome shotgun (WGS) entry which is preliminary data.</text>
</comment>
<gene>
    <name evidence="1" type="ORF">T12_13495</name>
</gene>
<feature type="non-terminal residue" evidence="1">
    <location>
        <position position="61"/>
    </location>
</feature>
<organism evidence="1 2">
    <name type="scientific">Trichinella patagoniensis</name>
    <dbReference type="NCBI Taxonomy" id="990121"/>
    <lineage>
        <taxon>Eukaryota</taxon>
        <taxon>Metazoa</taxon>
        <taxon>Ecdysozoa</taxon>
        <taxon>Nematoda</taxon>
        <taxon>Enoplea</taxon>
        <taxon>Dorylaimia</taxon>
        <taxon>Trichinellida</taxon>
        <taxon>Trichinellidae</taxon>
        <taxon>Trichinella</taxon>
    </lineage>
</organism>
<sequence length="61" mass="6517">LTGVEGDAIFEPPRYNLAEEPVYTGSNGYRPVVFSVGAGIVGFRNESGATILELWGDVPCE</sequence>
<dbReference type="EMBL" id="JYDQ01005207">
    <property type="protein sequence ID" value="KRX85921.1"/>
    <property type="molecule type" value="Genomic_DNA"/>
</dbReference>
<dbReference type="Proteomes" id="UP000054783">
    <property type="component" value="Unassembled WGS sequence"/>
</dbReference>
<reference evidence="1 2" key="1">
    <citation type="submission" date="2015-01" db="EMBL/GenBank/DDBJ databases">
        <title>Evolution of Trichinella species and genotypes.</title>
        <authorList>
            <person name="Korhonen P.K."/>
            <person name="Edoardo P."/>
            <person name="Giuseppe L.R."/>
            <person name="Gasser R.B."/>
        </authorList>
    </citation>
    <scope>NUCLEOTIDE SEQUENCE [LARGE SCALE GENOMIC DNA]</scope>
    <source>
        <strain evidence="1">ISS2496</strain>
    </source>
</reference>
<feature type="non-terminal residue" evidence="1">
    <location>
        <position position="1"/>
    </location>
</feature>